<organism evidence="1 2">
    <name type="scientific">Nonomuraea solani</name>
    <dbReference type="NCBI Taxonomy" id="1144553"/>
    <lineage>
        <taxon>Bacteria</taxon>
        <taxon>Bacillati</taxon>
        <taxon>Actinomycetota</taxon>
        <taxon>Actinomycetes</taxon>
        <taxon>Streptosporangiales</taxon>
        <taxon>Streptosporangiaceae</taxon>
        <taxon>Nonomuraea</taxon>
    </lineage>
</organism>
<evidence type="ECO:0000313" key="1">
    <source>
        <dbReference type="EMBL" id="SEH02256.1"/>
    </source>
</evidence>
<dbReference type="EMBL" id="FNVT01000025">
    <property type="protein sequence ID" value="SEH02256.1"/>
    <property type="molecule type" value="Genomic_DNA"/>
</dbReference>
<dbReference type="SUPFAM" id="SSF82171">
    <property type="entry name" value="DPP6 N-terminal domain-like"/>
    <property type="match status" value="1"/>
</dbReference>
<sequence length="334" mass="35895">MSCVPTGPYRELAVHPAGESIAILCDDLTVELWCSRGEAYRYPGGSTERDGWTDGTSRGQGIADDGRCAGWLQFTADGSYLLFGEARPDGPVRLNLLDVRTLTRIGTVPLETWGEGVEVACAPAPSTAVAFAACSGDDTVILAVAEVVEGRLRVYGADSRSSSPAADIPGERVTGIAFSPAGELVVLDSDAYVSAVRWRDPVPSRRDLAGGYELLRADVEPRRPFVAGLRALGTDDEELSLGGPMFVRGRTLAAVVERERWIGGDLDWRSVALVFLDIPTGEWLGFLELPGAERDEPILLRDGIVCQSIGERTRVARWLPADRPGGVYLPGDRP</sequence>
<dbReference type="Gene3D" id="2.130.10.10">
    <property type="entry name" value="YVTN repeat-like/Quinoprotein amine dehydrogenase"/>
    <property type="match status" value="1"/>
</dbReference>
<gene>
    <name evidence="1" type="ORF">SAMN05444920_12543</name>
</gene>
<dbReference type="AlphaFoldDB" id="A0A1H6EZ65"/>
<dbReference type="InterPro" id="IPR015943">
    <property type="entry name" value="WD40/YVTN_repeat-like_dom_sf"/>
</dbReference>
<protein>
    <recommendedName>
        <fullName evidence="3">WD40-like Beta Propeller Repeat</fullName>
    </recommendedName>
</protein>
<accession>A0A1H6EZ65</accession>
<reference evidence="1 2" key="1">
    <citation type="submission" date="2016-10" db="EMBL/GenBank/DDBJ databases">
        <authorList>
            <person name="de Groot N.N."/>
        </authorList>
    </citation>
    <scope>NUCLEOTIDE SEQUENCE [LARGE SCALE GENOMIC DNA]</scope>
    <source>
        <strain evidence="1 2">CGMCC 4.7037</strain>
    </source>
</reference>
<evidence type="ECO:0008006" key="3">
    <source>
        <dbReference type="Google" id="ProtNLM"/>
    </source>
</evidence>
<proteinExistence type="predicted"/>
<dbReference type="Proteomes" id="UP000236732">
    <property type="component" value="Unassembled WGS sequence"/>
</dbReference>
<keyword evidence="2" id="KW-1185">Reference proteome</keyword>
<evidence type="ECO:0000313" key="2">
    <source>
        <dbReference type="Proteomes" id="UP000236732"/>
    </source>
</evidence>
<name>A0A1H6EZ65_9ACTN</name>